<dbReference type="RefSeq" id="WP_132120843.1">
    <property type="nucleotide sequence ID" value="NZ_SLWS01000006.1"/>
</dbReference>
<sequence length="243" mass="25727">MSAEAAQQTADAVNRIRNTWNDIQSGVNSVLDWLPGFLCDKLKEWFNKLANKVGEFFEAVAKPFTQRGSADALRIAGQSWNTDIGGRASTQAGLLAPEQLKTDNEWQGKAADSYKDSITGQGKALASVKTQAESVQNVLNEIANALDSFWNGLLAAVLIYVGAMVLCAIGAATVVAAIPSIIAAVTASIAVIAQTVNLTTTFVNALQTQRAKLEQVATTDSAFANGQWPPATTGDNGGWKPKE</sequence>
<proteinExistence type="predicted"/>
<keyword evidence="2" id="KW-0472">Membrane</keyword>
<gene>
    <name evidence="3" type="ORF">EV192_106561</name>
</gene>
<accession>A0A4R2JDR9</accession>
<dbReference type="OrthoDB" id="4746246at2"/>
<reference evidence="3 4" key="1">
    <citation type="submission" date="2019-03" db="EMBL/GenBank/DDBJ databases">
        <title>Genomic Encyclopedia of Type Strains, Phase IV (KMG-IV): sequencing the most valuable type-strain genomes for metagenomic binning, comparative biology and taxonomic classification.</title>
        <authorList>
            <person name="Goeker M."/>
        </authorList>
    </citation>
    <scope>NUCLEOTIDE SEQUENCE [LARGE SCALE GENOMIC DNA]</scope>
    <source>
        <strain evidence="3 4">DSM 45934</strain>
    </source>
</reference>
<evidence type="ECO:0008006" key="5">
    <source>
        <dbReference type="Google" id="ProtNLM"/>
    </source>
</evidence>
<evidence type="ECO:0000256" key="1">
    <source>
        <dbReference type="SAM" id="MobiDB-lite"/>
    </source>
</evidence>
<feature type="region of interest" description="Disordered" evidence="1">
    <location>
        <begin position="223"/>
        <end position="243"/>
    </location>
</feature>
<organism evidence="3 4">
    <name type="scientific">Actinocrispum wychmicini</name>
    <dbReference type="NCBI Taxonomy" id="1213861"/>
    <lineage>
        <taxon>Bacteria</taxon>
        <taxon>Bacillati</taxon>
        <taxon>Actinomycetota</taxon>
        <taxon>Actinomycetes</taxon>
        <taxon>Pseudonocardiales</taxon>
        <taxon>Pseudonocardiaceae</taxon>
        <taxon>Actinocrispum</taxon>
    </lineage>
</organism>
<evidence type="ECO:0000256" key="2">
    <source>
        <dbReference type="SAM" id="Phobius"/>
    </source>
</evidence>
<keyword evidence="2" id="KW-0812">Transmembrane</keyword>
<feature type="transmembrane region" description="Helical" evidence="2">
    <location>
        <begin position="153"/>
        <end position="175"/>
    </location>
</feature>
<keyword evidence="2" id="KW-1133">Transmembrane helix</keyword>
<dbReference type="EMBL" id="SLWS01000006">
    <property type="protein sequence ID" value="TCO57084.1"/>
    <property type="molecule type" value="Genomic_DNA"/>
</dbReference>
<evidence type="ECO:0000313" key="4">
    <source>
        <dbReference type="Proteomes" id="UP000295680"/>
    </source>
</evidence>
<comment type="caution">
    <text evidence="3">The sequence shown here is derived from an EMBL/GenBank/DDBJ whole genome shotgun (WGS) entry which is preliminary data.</text>
</comment>
<protein>
    <recommendedName>
        <fullName evidence="5">Type VII secretion system (Wss) protein ESAT-6</fullName>
    </recommendedName>
</protein>
<evidence type="ECO:0000313" key="3">
    <source>
        <dbReference type="EMBL" id="TCO57084.1"/>
    </source>
</evidence>
<feature type="transmembrane region" description="Helical" evidence="2">
    <location>
        <begin position="181"/>
        <end position="203"/>
    </location>
</feature>
<name>A0A4R2JDR9_9PSEU</name>
<keyword evidence="4" id="KW-1185">Reference proteome</keyword>
<dbReference type="AlphaFoldDB" id="A0A4R2JDR9"/>
<dbReference type="Proteomes" id="UP000295680">
    <property type="component" value="Unassembled WGS sequence"/>
</dbReference>